<keyword evidence="2" id="KW-1185">Reference proteome</keyword>
<accession>U4LMV2</accession>
<proteinExistence type="predicted"/>
<dbReference type="AlphaFoldDB" id="U4LMV2"/>
<evidence type="ECO:0000313" key="1">
    <source>
        <dbReference type="EMBL" id="CCX33268.2"/>
    </source>
</evidence>
<protein>
    <submittedName>
        <fullName evidence="1">Uncharacterized protein</fullName>
    </submittedName>
</protein>
<reference evidence="1 2" key="1">
    <citation type="journal article" date="2013" name="PLoS Genet.">
        <title>The genome and development-dependent transcriptomes of Pyronema confluens: a window into fungal evolution.</title>
        <authorList>
            <person name="Traeger S."/>
            <person name="Altegoer F."/>
            <person name="Freitag M."/>
            <person name="Gabaldon T."/>
            <person name="Kempken F."/>
            <person name="Kumar A."/>
            <person name="Marcet-Houben M."/>
            <person name="Poggeler S."/>
            <person name="Stajich J.E."/>
            <person name="Nowrousian M."/>
        </authorList>
    </citation>
    <scope>NUCLEOTIDE SEQUENCE [LARGE SCALE GENOMIC DNA]</scope>
    <source>
        <strain evidence="2">CBS 100304</strain>
        <tissue evidence="1">Vegetative mycelium</tissue>
    </source>
</reference>
<dbReference type="Proteomes" id="UP000018144">
    <property type="component" value="Unassembled WGS sequence"/>
</dbReference>
<evidence type="ECO:0000313" key="2">
    <source>
        <dbReference type="Proteomes" id="UP000018144"/>
    </source>
</evidence>
<sequence>MLQSPFLSSNTNWYSSL</sequence>
<dbReference type="EMBL" id="HF936042">
    <property type="protein sequence ID" value="CCX33268.2"/>
    <property type="molecule type" value="Genomic_DNA"/>
</dbReference>
<organism evidence="1 2">
    <name type="scientific">Pyronema omphalodes (strain CBS 100304)</name>
    <name type="common">Pyronema confluens</name>
    <dbReference type="NCBI Taxonomy" id="1076935"/>
    <lineage>
        <taxon>Eukaryota</taxon>
        <taxon>Fungi</taxon>
        <taxon>Dikarya</taxon>
        <taxon>Ascomycota</taxon>
        <taxon>Pezizomycotina</taxon>
        <taxon>Pezizomycetes</taxon>
        <taxon>Pezizales</taxon>
        <taxon>Pyronemataceae</taxon>
        <taxon>Pyronema</taxon>
    </lineage>
</organism>
<name>U4LMV2_PYROM</name>
<gene>
    <name evidence="1" type="ORF">PCON_14308</name>
</gene>